<reference evidence="3" key="1">
    <citation type="journal article" date="2019" name="Int. J. Syst. Evol. Microbiol.">
        <title>The Global Catalogue of Microorganisms (GCM) 10K type strain sequencing project: providing services to taxonomists for standard genome sequencing and annotation.</title>
        <authorList>
            <consortium name="The Broad Institute Genomics Platform"/>
            <consortium name="The Broad Institute Genome Sequencing Center for Infectious Disease"/>
            <person name="Wu L."/>
            <person name="Ma J."/>
        </authorList>
    </citation>
    <scope>NUCLEOTIDE SEQUENCE [LARGE SCALE GENOMIC DNA]</scope>
    <source>
        <strain evidence="3">JCM 17925</strain>
    </source>
</reference>
<proteinExistence type="predicted"/>
<dbReference type="Proteomes" id="UP001500936">
    <property type="component" value="Unassembled WGS sequence"/>
</dbReference>
<name>A0ABP8KG34_9BACT</name>
<dbReference type="EMBL" id="BAABHB010000004">
    <property type="protein sequence ID" value="GAA4405990.1"/>
    <property type="molecule type" value="Genomic_DNA"/>
</dbReference>
<protein>
    <recommendedName>
        <fullName evidence="4">Outer membrane protein beta-barrel domain-containing protein</fullName>
    </recommendedName>
</protein>
<gene>
    <name evidence="2" type="ORF">GCM10023187_24960</name>
</gene>
<feature type="chain" id="PRO_5046144089" description="Outer membrane protein beta-barrel domain-containing protein" evidence="1">
    <location>
        <begin position="24"/>
        <end position="257"/>
    </location>
</feature>
<keyword evidence="3" id="KW-1185">Reference proteome</keyword>
<keyword evidence="1" id="KW-0732">Signal</keyword>
<dbReference type="RefSeq" id="WP_345267541.1">
    <property type="nucleotide sequence ID" value="NZ_BAABHB010000004.1"/>
</dbReference>
<organism evidence="2 3">
    <name type="scientific">Nibrella viscosa</name>
    <dbReference type="NCBI Taxonomy" id="1084524"/>
    <lineage>
        <taxon>Bacteria</taxon>
        <taxon>Pseudomonadati</taxon>
        <taxon>Bacteroidota</taxon>
        <taxon>Cytophagia</taxon>
        <taxon>Cytophagales</taxon>
        <taxon>Spirosomataceae</taxon>
        <taxon>Nibrella</taxon>
    </lineage>
</organism>
<evidence type="ECO:0000256" key="1">
    <source>
        <dbReference type="SAM" id="SignalP"/>
    </source>
</evidence>
<evidence type="ECO:0000313" key="3">
    <source>
        <dbReference type="Proteomes" id="UP001500936"/>
    </source>
</evidence>
<evidence type="ECO:0000313" key="2">
    <source>
        <dbReference type="EMBL" id="GAA4405990.1"/>
    </source>
</evidence>
<accession>A0ABP8KG34</accession>
<evidence type="ECO:0008006" key="4">
    <source>
        <dbReference type="Google" id="ProtNLM"/>
    </source>
</evidence>
<feature type="signal peptide" evidence="1">
    <location>
        <begin position="1"/>
        <end position="23"/>
    </location>
</feature>
<comment type="caution">
    <text evidence="2">The sequence shown here is derived from an EMBL/GenBank/DDBJ whole genome shotgun (WGS) entry which is preliminary data.</text>
</comment>
<sequence>MKKLYLLLFMSTTLFGLWTDCFAQRKPQSYQTKKKEEDPPASVTLRGGATVMFGDLNEQARDWSYGMDIKVPITRAIAGVMIFDKGFMQAQESTFYISKAKCQFAQLALGGSVDLLRVFKIEGTHSVLDFTTGAGLIFFHTKAYDLVTGNLQRFTSDETSHHSPDGYKIKSPPGIRYTRELVIPLGLSFSKAVSEQVSVYGGVRLNLVRTDKLDATVDGDNSVRINNVGGDIYKNKYETNTNDKWVLISAGLTYFFR</sequence>